<dbReference type="SUPFAM" id="SSF56104">
    <property type="entry name" value="SAICAR synthase-like"/>
    <property type="match status" value="1"/>
</dbReference>
<keyword evidence="7 11" id="KW-0067">ATP-binding</keyword>
<evidence type="ECO:0000256" key="11">
    <source>
        <dbReference type="PROSITE-ProRule" id="PRU00781"/>
    </source>
</evidence>
<dbReference type="Gene3D" id="3.30.810.10">
    <property type="entry name" value="2-Layer Sandwich"/>
    <property type="match status" value="1"/>
</dbReference>
<keyword evidence="15" id="KW-1185">Reference proteome</keyword>
<dbReference type="PANTHER" id="PTHR23086:SF46">
    <property type="entry name" value="PHOSPHATIDYLINOSITOL 4-PHOSPHATE 5-KINASE-LIKE PROTEIN 1"/>
    <property type="match status" value="1"/>
</dbReference>
<accession>A0AA40HMR0</accession>
<evidence type="ECO:0000256" key="9">
    <source>
        <dbReference type="ARBA" id="ARBA00023136"/>
    </source>
</evidence>
<organism evidence="14 15">
    <name type="scientific">Cnephaeus nilssonii</name>
    <name type="common">Northern bat</name>
    <name type="synonym">Eptesicus nilssonii</name>
    <dbReference type="NCBI Taxonomy" id="3371016"/>
    <lineage>
        <taxon>Eukaryota</taxon>
        <taxon>Metazoa</taxon>
        <taxon>Chordata</taxon>
        <taxon>Craniata</taxon>
        <taxon>Vertebrata</taxon>
        <taxon>Euteleostomi</taxon>
        <taxon>Mammalia</taxon>
        <taxon>Eutheria</taxon>
        <taxon>Laurasiatheria</taxon>
        <taxon>Chiroptera</taxon>
        <taxon>Yangochiroptera</taxon>
        <taxon>Vespertilionidae</taxon>
        <taxon>Cnephaeus</taxon>
    </lineage>
</organism>
<keyword evidence="9" id="KW-0472">Membrane</keyword>
<dbReference type="Gene3D" id="3.30.800.10">
    <property type="entry name" value="Phosphatidylinositol Phosphate Kinase II Beta"/>
    <property type="match status" value="1"/>
</dbReference>
<evidence type="ECO:0000256" key="8">
    <source>
        <dbReference type="ARBA" id="ARBA00023098"/>
    </source>
</evidence>
<name>A0AA40HMR0_CNENI</name>
<dbReference type="PROSITE" id="PS51455">
    <property type="entry name" value="PIPK"/>
    <property type="match status" value="1"/>
</dbReference>
<keyword evidence="4 11" id="KW-0808">Transferase</keyword>
<dbReference type="AlphaFoldDB" id="A0AA40HMR0"/>
<evidence type="ECO:0000256" key="2">
    <source>
        <dbReference type="ARBA" id="ARBA00004496"/>
    </source>
</evidence>
<dbReference type="SMART" id="SM00330">
    <property type="entry name" value="PIPKc"/>
    <property type="match status" value="1"/>
</dbReference>
<keyword evidence="6 11" id="KW-0418">Kinase</keyword>
<sequence length="429" mass="48246">MAAPSPGPREVLAPSPEAGCKAVTSSSGRRGLLWRLRDKQLRLGLFEISPGHELHRLTCMMQAGLWAATQVSMDHPPRSDWPDGKSRPVPCFATAEGCPLRRTSPEVLTQVHKGFELGTLAGPAFAWLRHSLGLAEEDYQAALGPGGPYLQFLSTSKSNASFFLSHDQRFFLKTQRRREVRALLAHLPRYLQHLQRHPHSLLARLLGVHSLRVARGKKKYFIIMQSVFYPAGRIAERYDIKGCEVSRWVEPAPEGSPVVLVLKDLNFQGKTIDLGEPRSRTACSSPLRAGTDAPSGPQRSWLLRQMELDTAFLRDLNLLDYSLLMASQHLQDDREGPGQQPRLPHRQSLAEPGAQNLRLLPDGPNALHIVDGPEQRYFLGLVDLATVYGLRKRLEYLWKTLRYPRRAFSTVSPALYARRLCQWVEAHTE</sequence>
<dbReference type="Proteomes" id="UP001177744">
    <property type="component" value="Unassembled WGS sequence"/>
</dbReference>
<evidence type="ECO:0000313" key="15">
    <source>
        <dbReference type="Proteomes" id="UP001177744"/>
    </source>
</evidence>
<dbReference type="PANTHER" id="PTHR23086">
    <property type="entry name" value="PHOSPHATIDYLINOSITOL-4-PHOSPHATE 5-KINASE"/>
    <property type="match status" value="1"/>
</dbReference>
<evidence type="ECO:0000256" key="5">
    <source>
        <dbReference type="ARBA" id="ARBA00022741"/>
    </source>
</evidence>
<comment type="subcellular location">
    <subcellularLocation>
        <location evidence="2">Cytoplasm</location>
    </subcellularLocation>
    <subcellularLocation>
        <location evidence="1">Membrane</location>
    </subcellularLocation>
</comment>
<evidence type="ECO:0000256" key="7">
    <source>
        <dbReference type="ARBA" id="ARBA00022840"/>
    </source>
</evidence>
<feature type="region of interest" description="Disordered" evidence="12">
    <location>
        <begin position="1"/>
        <end position="21"/>
    </location>
</feature>
<evidence type="ECO:0000256" key="4">
    <source>
        <dbReference type="ARBA" id="ARBA00022679"/>
    </source>
</evidence>
<dbReference type="EMBL" id="JAULJE010000015">
    <property type="protein sequence ID" value="KAK1334104.1"/>
    <property type="molecule type" value="Genomic_DNA"/>
</dbReference>
<evidence type="ECO:0000256" key="3">
    <source>
        <dbReference type="ARBA" id="ARBA00022490"/>
    </source>
</evidence>
<evidence type="ECO:0000256" key="12">
    <source>
        <dbReference type="SAM" id="MobiDB-lite"/>
    </source>
</evidence>
<proteinExistence type="predicted"/>
<dbReference type="InterPro" id="IPR002498">
    <property type="entry name" value="PInositol-4-P-4/5-kinase_core"/>
</dbReference>
<evidence type="ECO:0000259" key="13">
    <source>
        <dbReference type="PROSITE" id="PS51455"/>
    </source>
</evidence>
<comment type="caution">
    <text evidence="14">The sequence shown here is derived from an EMBL/GenBank/DDBJ whole genome shotgun (WGS) entry which is preliminary data.</text>
</comment>
<protein>
    <recommendedName>
        <fullName evidence="10">Phosphatidylinositol 4-phosphate 5-kinase-like protein 1</fullName>
    </recommendedName>
</protein>
<dbReference type="FunFam" id="3.30.800.10:FF:000011">
    <property type="entry name" value="Phosphatidylinositol 4-phosphate 5-kinase-like protein 1"/>
    <property type="match status" value="1"/>
</dbReference>
<dbReference type="GO" id="GO:0046854">
    <property type="term" value="P:phosphatidylinositol phosphate biosynthetic process"/>
    <property type="evidence" value="ECO:0007669"/>
    <property type="project" value="TreeGrafter"/>
</dbReference>
<evidence type="ECO:0000256" key="6">
    <source>
        <dbReference type="ARBA" id="ARBA00022777"/>
    </source>
</evidence>
<dbReference type="GO" id="GO:0005886">
    <property type="term" value="C:plasma membrane"/>
    <property type="evidence" value="ECO:0007669"/>
    <property type="project" value="TreeGrafter"/>
</dbReference>
<dbReference type="InterPro" id="IPR023610">
    <property type="entry name" value="PInositol-4/5-P-5/4-kinase"/>
</dbReference>
<gene>
    <name evidence="14" type="ORF">QTO34_005104</name>
</gene>
<dbReference type="Pfam" id="PF01504">
    <property type="entry name" value="PIP5K"/>
    <property type="match status" value="1"/>
</dbReference>
<evidence type="ECO:0000256" key="1">
    <source>
        <dbReference type="ARBA" id="ARBA00004370"/>
    </source>
</evidence>
<reference evidence="14" key="1">
    <citation type="submission" date="2023-06" db="EMBL/GenBank/DDBJ databases">
        <title>Reference genome for the Northern bat (Eptesicus nilssonii), a most northern bat species.</title>
        <authorList>
            <person name="Laine V.N."/>
            <person name="Pulliainen A.T."/>
            <person name="Lilley T.M."/>
        </authorList>
    </citation>
    <scope>NUCLEOTIDE SEQUENCE</scope>
    <source>
        <strain evidence="14">BLF_Eptnil</strain>
        <tissue evidence="14">Kidney</tissue>
    </source>
</reference>
<evidence type="ECO:0000313" key="14">
    <source>
        <dbReference type="EMBL" id="KAK1334104.1"/>
    </source>
</evidence>
<dbReference type="FunFam" id="3.30.810.10:FF:000006">
    <property type="entry name" value="Phosphatidylinositol 4-phosphate 5-kinase-like protein 1"/>
    <property type="match status" value="1"/>
</dbReference>
<dbReference type="GO" id="GO:0016308">
    <property type="term" value="F:1-phosphatidylinositol-4-phosphate 5-kinase activity"/>
    <property type="evidence" value="ECO:0007669"/>
    <property type="project" value="TreeGrafter"/>
</dbReference>
<keyword evidence="5 11" id="KW-0547">Nucleotide-binding</keyword>
<dbReference type="GO" id="GO:0005524">
    <property type="term" value="F:ATP binding"/>
    <property type="evidence" value="ECO:0007669"/>
    <property type="project" value="UniProtKB-UniRule"/>
</dbReference>
<dbReference type="InterPro" id="IPR027483">
    <property type="entry name" value="PInositol-4-P-4/5-kinase_C_sf"/>
</dbReference>
<feature type="domain" description="PIPK" evidence="13">
    <location>
        <begin position="53"/>
        <end position="428"/>
    </location>
</feature>
<dbReference type="InterPro" id="IPR027484">
    <property type="entry name" value="PInositol-4-P-5-kinase_N"/>
</dbReference>
<keyword evidence="8" id="KW-0443">Lipid metabolism</keyword>
<evidence type="ECO:0000256" key="10">
    <source>
        <dbReference type="ARBA" id="ARBA00070223"/>
    </source>
</evidence>
<keyword evidence="3" id="KW-0963">Cytoplasm</keyword>
<dbReference type="CDD" id="cd17304">
    <property type="entry name" value="PIPKc_PIP5KL1"/>
    <property type="match status" value="1"/>
</dbReference>
<dbReference type="GO" id="GO:0005737">
    <property type="term" value="C:cytoplasm"/>
    <property type="evidence" value="ECO:0007669"/>
    <property type="project" value="UniProtKB-SubCell"/>
</dbReference>